<dbReference type="InterPro" id="IPR011335">
    <property type="entry name" value="Restrct_endonuc-II-like"/>
</dbReference>
<comment type="caution">
    <text evidence="2">The sequence shown here is derived from an EMBL/GenBank/DDBJ whole genome shotgun (WGS) entry which is preliminary data.</text>
</comment>
<keyword evidence="2" id="KW-0540">Nuclease</keyword>
<dbReference type="EMBL" id="JADEWL010000007">
    <property type="protein sequence ID" value="MBE9211759.1"/>
    <property type="molecule type" value="Genomic_DNA"/>
</dbReference>
<dbReference type="Pfam" id="PF05685">
    <property type="entry name" value="Uma2"/>
    <property type="match status" value="1"/>
</dbReference>
<dbReference type="AlphaFoldDB" id="A0A8J7F5L5"/>
<accession>A0A8J7F5L5</accession>
<organism evidence="2 3">
    <name type="scientific">Plectonema cf. radiosum LEGE 06105</name>
    <dbReference type="NCBI Taxonomy" id="945769"/>
    <lineage>
        <taxon>Bacteria</taxon>
        <taxon>Bacillati</taxon>
        <taxon>Cyanobacteriota</taxon>
        <taxon>Cyanophyceae</taxon>
        <taxon>Oscillatoriophycideae</taxon>
        <taxon>Oscillatoriales</taxon>
        <taxon>Microcoleaceae</taxon>
        <taxon>Plectonema</taxon>
    </lineage>
</organism>
<dbReference type="CDD" id="cd06260">
    <property type="entry name" value="DUF820-like"/>
    <property type="match status" value="1"/>
</dbReference>
<protein>
    <submittedName>
        <fullName evidence="2">Uma2 family endonuclease</fullName>
    </submittedName>
</protein>
<feature type="domain" description="Putative restriction endonuclease" evidence="1">
    <location>
        <begin position="11"/>
        <end position="177"/>
    </location>
</feature>
<dbReference type="PANTHER" id="PTHR35400">
    <property type="entry name" value="SLR1083 PROTEIN"/>
    <property type="match status" value="1"/>
</dbReference>
<reference evidence="2" key="1">
    <citation type="submission" date="2020-10" db="EMBL/GenBank/DDBJ databases">
        <authorList>
            <person name="Castelo-Branco R."/>
            <person name="Eusebio N."/>
            <person name="Adriana R."/>
            <person name="Vieira A."/>
            <person name="Brugerolle De Fraissinette N."/>
            <person name="Rezende De Castro R."/>
            <person name="Schneider M.P."/>
            <person name="Vasconcelos V."/>
            <person name="Leao P.N."/>
        </authorList>
    </citation>
    <scope>NUCLEOTIDE SEQUENCE</scope>
    <source>
        <strain evidence="2">LEGE 06105</strain>
    </source>
</reference>
<dbReference type="Proteomes" id="UP000620559">
    <property type="component" value="Unassembled WGS sequence"/>
</dbReference>
<dbReference type="InterPro" id="IPR012296">
    <property type="entry name" value="Nuclease_put_TT1808"/>
</dbReference>
<name>A0A8J7F5L5_9CYAN</name>
<gene>
    <name evidence="2" type="ORF">IQ247_03340</name>
</gene>
<evidence type="ECO:0000259" key="1">
    <source>
        <dbReference type="Pfam" id="PF05685"/>
    </source>
</evidence>
<sequence length="183" mass="20873">MTVTLAKWSIEEYHQMIAAGIFDNRRVELLRGEIVEMSPQGKPHAYFSTEAGEYLSKLLGNRAKVRQAKPITLPNNSEPEPDIAIVEPLGREYLEHHPYPENIFWLIEYSNSSLEKDLETKTKIYAEVGIIEYWVVNLKKRQLIIFRQPSDGEYASKSTVTEGTIYPLAFPDVAVSVNMIVSN</sequence>
<dbReference type="PANTHER" id="PTHR35400:SF1">
    <property type="entry name" value="SLR1083 PROTEIN"/>
    <property type="match status" value="1"/>
</dbReference>
<dbReference type="InterPro" id="IPR008538">
    <property type="entry name" value="Uma2"/>
</dbReference>
<evidence type="ECO:0000313" key="3">
    <source>
        <dbReference type="Proteomes" id="UP000620559"/>
    </source>
</evidence>
<dbReference type="SUPFAM" id="SSF52980">
    <property type="entry name" value="Restriction endonuclease-like"/>
    <property type="match status" value="1"/>
</dbReference>
<keyword evidence="2" id="KW-0255">Endonuclease</keyword>
<dbReference type="GO" id="GO:0004519">
    <property type="term" value="F:endonuclease activity"/>
    <property type="evidence" value="ECO:0007669"/>
    <property type="project" value="UniProtKB-KW"/>
</dbReference>
<keyword evidence="3" id="KW-1185">Reference proteome</keyword>
<keyword evidence="2" id="KW-0378">Hydrolase</keyword>
<dbReference type="Gene3D" id="3.90.1570.10">
    <property type="entry name" value="tt1808, chain A"/>
    <property type="match status" value="1"/>
</dbReference>
<proteinExistence type="predicted"/>
<dbReference type="RefSeq" id="WP_193917046.1">
    <property type="nucleotide sequence ID" value="NZ_JADEWL010000007.1"/>
</dbReference>
<evidence type="ECO:0000313" key="2">
    <source>
        <dbReference type="EMBL" id="MBE9211759.1"/>
    </source>
</evidence>